<dbReference type="InterPro" id="IPR018247">
    <property type="entry name" value="EF_Hand_1_Ca_BS"/>
</dbReference>
<keyword evidence="5" id="KW-1185">Reference proteome</keyword>
<keyword evidence="1" id="KW-0106">Calcium</keyword>
<evidence type="ECO:0000313" key="4">
    <source>
        <dbReference type="EMBL" id="OMH82202.1"/>
    </source>
</evidence>
<dbReference type="InterPro" id="IPR002048">
    <property type="entry name" value="EF_hand_dom"/>
</dbReference>
<evidence type="ECO:0000256" key="2">
    <source>
        <dbReference type="SAM" id="Phobius"/>
    </source>
</evidence>
<keyword evidence="2" id="KW-0812">Transmembrane</keyword>
<dbReference type="PANTHER" id="PTHR31323">
    <property type="entry name" value="MECHANOSENSITIVE ION CHANNEL PROTEIN MSY2"/>
    <property type="match status" value="1"/>
</dbReference>
<evidence type="ECO:0000259" key="3">
    <source>
        <dbReference type="PROSITE" id="PS50222"/>
    </source>
</evidence>
<sequence length="428" mass="49397">MKNIAEKYKTFGGYTPDIDESRENIDKGAENESVFIDDLTNTTVEEKDSTTTPCYREMTPLILKLVTGSIILATPWLIIFLLNPNVRILKKMSIYDPNYNKKALLQSIMAFSLVSSMCWALWIITEVYDSVNYNDRSEKQTKIQEAIVTLETSDYKAPVVHVLKPEDQKLRVSTISKRRSSILDLQILNKIRREDVYKSGEELFKKILGSDKRNYLTYEDFIPFFDDSEKAAEAYELFDPNKNGNVSLDEFLDVFFFCYSENKLLVKVKLDMSEVLEKLHTFMLAICLMIIVVVVLMLFSLEPLKNLSGLATLVIVLDVSFNTPTEKLLELTKRVQNFVDSNKLDFKSPMQVKYRAVEKSALMKIEYLFTNRSTWQNNANKWKVSNKFFLFVKEQMADLGITYSTEMQNIRIHNAHQADIDFSGETSA</sequence>
<feature type="transmembrane region" description="Helical" evidence="2">
    <location>
        <begin position="103"/>
        <end position="124"/>
    </location>
</feature>
<feature type="transmembrane region" description="Helical" evidence="2">
    <location>
        <begin position="279"/>
        <end position="299"/>
    </location>
</feature>
<feature type="transmembrane region" description="Helical" evidence="2">
    <location>
        <begin position="61"/>
        <end position="82"/>
    </location>
</feature>
<keyword evidence="2" id="KW-1133">Transmembrane helix</keyword>
<comment type="caution">
    <text evidence="4">The sequence shown here is derived from an EMBL/GenBank/DDBJ whole genome shotgun (WGS) entry which is preliminary data.</text>
</comment>
<dbReference type="Gene3D" id="1.10.238.10">
    <property type="entry name" value="EF-hand"/>
    <property type="match status" value="1"/>
</dbReference>
<feature type="domain" description="EF-hand" evidence="3">
    <location>
        <begin position="226"/>
        <end position="261"/>
    </location>
</feature>
<protein>
    <recommendedName>
        <fullName evidence="3">EF-hand domain-containing protein</fullName>
    </recommendedName>
</protein>
<name>A0A1R1PMU0_ZANCU</name>
<dbReference type="Proteomes" id="UP000188320">
    <property type="component" value="Unassembled WGS sequence"/>
</dbReference>
<accession>A0A1R1PMU0</accession>
<proteinExistence type="predicted"/>
<organism evidence="4 5">
    <name type="scientific">Zancudomyces culisetae</name>
    <name type="common">Gut fungus</name>
    <name type="synonym">Smittium culisetae</name>
    <dbReference type="NCBI Taxonomy" id="1213189"/>
    <lineage>
        <taxon>Eukaryota</taxon>
        <taxon>Fungi</taxon>
        <taxon>Fungi incertae sedis</taxon>
        <taxon>Zoopagomycota</taxon>
        <taxon>Kickxellomycotina</taxon>
        <taxon>Harpellomycetes</taxon>
        <taxon>Harpellales</taxon>
        <taxon>Legeriomycetaceae</taxon>
        <taxon>Zancudomyces</taxon>
    </lineage>
</organism>
<dbReference type="OrthoDB" id="544685at2759"/>
<dbReference type="EMBL" id="LSSK01000719">
    <property type="protein sequence ID" value="OMH82202.1"/>
    <property type="molecule type" value="Genomic_DNA"/>
</dbReference>
<reference evidence="5" key="1">
    <citation type="submission" date="2017-01" db="EMBL/GenBank/DDBJ databases">
        <authorList>
            <person name="Wang Y."/>
            <person name="White M."/>
            <person name="Kvist S."/>
            <person name="Moncalvo J.-M."/>
        </authorList>
    </citation>
    <scope>NUCLEOTIDE SEQUENCE [LARGE SCALE GENOMIC DNA]</scope>
    <source>
        <strain evidence="5">COL-18-3</strain>
    </source>
</reference>
<dbReference type="PANTHER" id="PTHR31323:SF1">
    <property type="entry name" value="MECHANOSENSITIVE ION CHANNEL PROTEIN"/>
    <property type="match status" value="1"/>
</dbReference>
<dbReference type="GO" id="GO:0006874">
    <property type="term" value="P:intracellular calcium ion homeostasis"/>
    <property type="evidence" value="ECO:0007669"/>
    <property type="project" value="TreeGrafter"/>
</dbReference>
<gene>
    <name evidence="4" type="ORF">AX774_g4320</name>
</gene>
<evidence type="ECO:0000256" key="1">
    <source>
        <dbReference type="ARBA" id="ARBA00022837"/>
    </source>
</evidence>
<dbReference type="SUPFAM" id="SSF47473">
    <property type="entry name" value="EF-hand"/>
    <property type="match status" value="1"/>
</dbReference>
<dbReference type="GO" id="GO:0005509">
    <property type="term" value="F:calcium ion binding"/>
    <property type="evidence" value="ECO:0007669"/>
    <property type="project" value="InterPro"/>
</dbReference>
<dbReference type="GO" id="GO:0005262">
    <property type="term" value="F:calcium channel activity"/>
    <property type="evidence" value="ECO:0007669"/>
    <property type="project" value="TreeGrafter"/>
</dbReference>
<dbReference type="AlphaFoldDB" id="A0A1R1PMU0"/>
<keyword evidence="2" id="KW-0472">Membrane</keyword>
<dbReference type="PROSITE" id="PS50222">
    <property type="entry name" value="EF_HAND_2"/>
    <property type="match status" value="1"/>
</dbReference>
<dbReference type="PROSITE" id="PS00018">
    <property type="entry name" value="EF_HAND_1"/>
    <property type="match status" value="1"/>
</dbReference>
<evidence type="ECO:0000313" key="5">
    <source>
        <dbReference type="Proteomes" id="UP000188320"/>
    </source>
</evidence>
<dbReference type="InterPro" id="IPR011992">
    <property type="entry name" value="EF-hand-dom_pair"/>
</dbReference>